<organism evidence="3 4">
    <name type="scientific">Streptomyces yaanensis</name>
    <dbReference type="NCBI Taxonomy" id="1142239"/>
    <lineage>
        <taxon>Bacteria</taxon>
        <taxon>Bacillati</taxon>
        <taxon>Actinomycetota</taxon>
        <taxon>Actinomycetes</taxon>
        <taxon>Kitasatosporales</taxon>
        <taxon>Streptomycetaceae</taxon>
        <taxon>Streptomyces</taxon>
    </lineage>
</organism>
<gene>
    <name evidence="3" type="ORF">ACFOZ0_04375</name>
</gene>
<comment type="caution">
    <text evidence="3">The sequence shown here is derived from an EMBL/GenBank/DDBJ whole genome shotgun (WGS) entry which is preliminary data.</text>
</comment>
<evidence type="ECO:0000313" key="4">
    <source>
        <dbReference type="Proteomes" id="UP001595701"/>
    </source>
</evidence>
<protein>
    <submittedName>
        <fullName evidence="3">Uncharacterized protein</fullName>
    </submittedName>
</protein>
<evidence type="ECO:0000256" key="2">
    <source>
        <dbReference type="SAM" id="SignalP"/>
    </source>
</evidence>
<evidence type="ECO:0000256" key="1">
    <source>
        <dbReference type="SAM" id="Phobius"/>
    </source>
</evidence>
<keyword evidence="4" id="KW-1185">Reference proteome</keyword>
<dbReference type="EMBL" id="JBHRWR010000002">
    <property type="protein sequence ID" value="MFC3572530.1"/>
    <property type="molecule type" value="Genomic_DNA"/>
</dbReference>
<proteinExistence type="predicted"/>
<dbReference type="Proteomes" id="UP001595701">
    <property type="component" value="Unassembled WGS sequence"/>
</dbReference>
<name>A0ABV7SAS4_9ACTN</name>
<keyword evidence="1" id="KW-0472">Membrane</keyword>
<keyword evidence="1" id="KW-0812">Transmembrane</keyword>
<accession>A0ABV7SAS4</accession>
<reference evidence="4" key="1">
    <citation type="journal article" date="2019" name="Int. J. Syst. Evol. Microbiol.">
        <title>The Global Catalogue of Microorganisms (GCM) 10K type strain sequencing project: providing services to taxonomists for standard genome sequencing and annotation.</title>
        <authorList>
            <consortium name="The Broad Institute Genomics Platform"/>
            <consortium name="The Broad Institute Genome Sequencing Center for Infectious Disease"/>
            <person name="Wu L."/>
            <person name="Ma J."/>
        </authorList>
    </citation>
    <scope>NUCLEOTIDE SEQUENCE [LARGE SCALE GENOMIC DNA]</scope>
    <source>
        <strain evidence="4">CGMCC 4.7035</strain>
    </source>
</reference>
<dbReference type="RefSeq" id="WP_310772680.1">
    <property type="nucleotide sequence ID" value="NZ_JBHRWR010000002.1"/>
</dbReference>
<feature type="signal peptide" evidence="2">
    <location>
        <begin position="1"/>
        <end position="26"/>
    </location>
</feature>
<evidence type="ECO:0000313" key="3">
    <source>
        <dbReference type="EMBL" id="MFC3572530.1"/>
    </source>
</evidence>
<sequence>MRTTRALAAVAVAAAVIGFATPTARARDERSDIVAGPGVITRGGQMTHTVNRTRCRAEGGTASSPVFRTARLRPVVDHFASATVAIDRGAWPGSYDTTVRCGIPRESRTLARPAVLTVVDGVRGGADAGGSTGATPADMAIGGGLVAAAVICGGVFWLRRRSEDET</sequence>
<feature type="transmembrane region" description="Helical" evidence="1">
    <location>
        <begin position="139"/>
        <end position="158"/>
    </location>
</feature>
<feature type="chain" id="PRO_5046791367" evidence="2">
    <location>
        <begin position="27"/>
        <end position="166"/>
    </location>
</feature>
<keyword evidence="1" id="KW-1133">Transmembrane helix</keyword>
<keyword evidence="2" id="KW-0732">Signal</keyword>